<dbReference type="Gene3D" id="3.90.79.10">
    <property type="entry name" value="Nucleoside Triphosphate Pyrophosphohydrolase"/>
    <property type="match status" value="1"/>
</dbReference>
<dbReference type="InterPro" id="IPR031804">
    <property type="entry name" value="DUF4743"/>
</dbReference>
<evidence type="ECO:0000313" key="4">
    <source>
        <dbReference type="EMBL" id="ADE75968.1"/>
    </source>
</evidence>
<comment type="similarity">
    <text evidence="2">Belongs to the Nudix hydrolase family.</text>
</comment>
<evidence type="ECO:0000259" key="3">
    <source>
        <dbReference type="PROSITE" id="PS51462"/>
    </source>
</evidence>
<sequence>MLAHFALSRGRSASLLTHFNKFPLKKNRRVCSTRAGAVSIEEMLSIGMGQDEKHAPLDLDLRLHEFEERVRMCNRGREKKSDFLPFIVENNIIGYIHPVIAEHLKQFQDVFILEFFFDHNNGMFTNDACTSGYITFHHQLKTPDERTEAIGGAVKWLHKEGVILGLRNELYPVALAFGTELLFSLERAAVPYFGTKGYGVHMNGYVDIGGEKSLWIGKRSETKATFPGMLDHLVAGGLPVGITCKENVIKECNEEACIPRTIAEMVIPVGAVSYEDIDGITCKRDVLFCYDLLLPDDFQPTNTDGELESFMLVPVAQVANVIHKTNHFKPNCAIVIIDFLFRHGYINPNQSGYLQLLQSLRSGECI</sequence>
<accession>D5A8U9</accession>
<protein>
    <recommendedName>
        <fullName evidence="3">Nudix hydrolase domain-containing protein</fullName>
    </recommendedName>
</protein>
<evidence type="ECO:0000256" key="2">
    <source>
        <dbReference type="ARBA" id="ARBA00005582"/>
    </source>
</evidence>
<dbReference type="AlphaFoldDB" id="D5A8U9"/>
<feature type="domain" description="Nudix hydrolase" evidence="3">
    <location>
        <begin position="197"/>
        <end position="338"/>
    </location>
</feature>
<dbReference type="CDD" id="cd03676">
    <property type="entry name" value="NUDIX_Tnr3_like"/>
    <property type="match status" value="1"/>
</dbReference>
<proteinExistence type="evidence at transcript level"/>
<dbReference type="PROSITE" id="PS51462">
    <property type="entry name" value="NUDIX"/>
    <property type="match status" value="1"/>
</dbReference>
<comment type="function">
    <text evidence="1">Probably mediates the hydrolysis of some nucleoside diphosphate derivatives.</text>
</comment>
<evidence type="ECO:0000256" key="1">
    <source>
        <dbReference type="ARBA" id="ARBA00003778"/>
    </source>
</evidence>
<reference evidence="4" key="1">
    <citation type="submission" date="2010-04" db="EMBL/GenBank/DDBJ databases">
        <authorList>
            <person name="Reid K.E."/>
            <person name="Liao N."/>
            <person name="Chan S."/>
            <person name="Docking R."/>
            <person name="Taylor G."/>
            <person name="Moore R."/>
            <person name="Mayo M."/>
            <person name="Munro S."/>
            <person name="King J."/>
            <person name="Yanchuk A."/>
            <person name="Holt R."/>
            <person name="Jones S."/>
            <person name="Marra M."/>
            <person name="Ritland C.E."/>
            <person name="Ritland K."/>
            <person name="Bohlmann J."/>
        </authorList>
    </citation>
    <scope>NUCLEOTIDE SEQUENCE</scope>
    <source>
        <tissue evidence="4">Buds collected with no treatment. Collection October 2007</tissue>
    </source>
</reference>
<dbReference type="PANTHER" id="PTHR13622">
    <property type="entry name" value="THIAMIN PYROPHOSPHOKINASE"/>
    <property type="match status" value="1"/>
</dbReference>
<dbReference type="FunFam" id="3.90.79.10:FF:000019">
    <property type="entry name" value="Thiamin pyrophosphokinase, putative"/>
    <property type="match status" value="1"/>
</dbReference>
<dbReference type="EMBL" id="BT122596">
    <property type="protein sequence ID" value="ADE75968.1"/>
    <property type="molecule type" value="mRNA"/>
</dbReference>
<dbReference type="InterPro" id="IPR015797">
    <property type="entry name" value="NUDIX_hydrolase-like_dom_sf"/>
</dbReference>
<dbReference type="SUPFAM" id="SSF55811">
    <property type="entry name" value="Nudix"/>
    <property type="match status" value="1"/>
</dbReference>
<dbReference type="InterPro" id="IPR000086">
    <property type="entry name" value="NUDIX_hydrolase_dom"/>
</dbReference>
<dbReference type="PANTHER" id="PTHR13622:SF8">
    <property type="entry name" value="THIAMIN PYROPHOSPHOKINASE 1"/>
    <property type="match status" value="1"/>
</dbReference>
<dbReference type="Pfam" id="PF15916">
    <property type="entry name" value="DUF4743"/>
    <property type="match status" value="1"/>
</dbReference>
<name>D5A8U9_PICSI</name>
<organism evidence="4">
    <name type="scientific">Picea sitchensis</name>
    <name type="common">Sitka spruce</name>
    <name type="synonym">Pinus sitchensis</name>
    <dbReference type="NCBI Taxonomy" id="3332"/>
    <lineage>
        <taxon>Eukaryota</taxon>
        <taxon>Viridiplantae</taxon>
        <taxon>Streptophyta</taxon>
        <taxon>Embryophyta</taxon>
        <taxon>Tracheophyta</taxon>
        <taxon>Spermatophyta</taxon>
        <taxon>Pinopsida</taxon>
        <taxon>Pinidae</taxon>
        <taxon>Conifers I</taxon>
        <taxon>Pinales</taxon>
        <taxon>Pinaceae</taxon>
        <taxon>Picea</taxon>
    </lineage>
</organism>
<dbReference type="GO" id="GO:0044715">
    <property type="term" value="F:8-oxo-dGDP phosphatase activity"/>
    <property type="evidence" value="ECO:0007669"/>
    <property type="project" value="TreeGrafter"/>
</dbReference>